<dbReference type="OrthoDB" id="2420206at2759"/>
<comment type="caution">
    <text evidence="2">The sequence shown here is derived from an EMBL/GenBank/DDBJ whole genome shotgun (WGS) entry which is preliminary data.</text>
</comment>
<reference evidence="2" key="1">
    <citation type="submission" date="2022-08" db="EMBL/GenBank/DDBJ databases">
        <authorList>
            <person name="Kallberg Y."/>
            <person name="Tangrot J."/>
            <person name="Rosling A."/>
        </authorList>
    </citation>
    <scope>NUCLEOTIDE SEQUENCE</scope>
    <source>
        <strain evidence="2">Wild A</strain>
    </source>
</reference>
<feature type="coiled-coil region" evidence="1">
    <location>
        <begin position="76"/>
        <end position="106"/>
    </location>
</feature>
<accession>A0A9W4T280</accession>
<dbReference type="EMBL" id="CAMKVN010006081">
    <property type="protein sequence ID" value="CAI2189842.1"/>
    <property type="molecule type" value="Genomic_DNA"/>
</dbReference>
<protein>
    <submittedName>
        <fullName evidence="2">18913_t:CDS:1</fullName>
    </submittedName>
</protein>
<dbReference type="AlphaFoldDB" id="A0A9W4T280"/>
<proteinExistence type="predicted"/>
<keyword evidence="1" id="KW-0175">Coiled coil</keyword>
<evidence type="ECO:0000256" key="1">
    <source>
        <dbReference type="SAM" id="Coils"/>
    </source>
</evidence>
<gene>
    <name evidence="2" type="ORF">FWILDA_LOCUS14281</name>
</gene>
<name>A0A9W4T280_9GLOM</name>
<dbReference type="Proteomes" id="UP001153678">
    <property type="component" value="Unassembled WGS sequence"/>
</dbReference>
<evidence type="ECO:0000313" key="3">
    <source>
        <dbReference type="Proteomes" id="UP001153678"/>
    </source>
</evidence>
<organism evidence="2 3">
    <name type="scientific">Funneliformis geosporum</name>
    <dbReference type="NCBI Taxonomy" id="1117311"/>
    <lineage>
        <taxon>Eukaryota</taxon>
        <taxon>Fungi</taxon>
        <taxon>Fungi incertae sedis</taxon>
        <taxon>Mucoromycota</taxon>
        <taxon>Glomeromycotina</taxon>
        <taxon>Glomeromycetes</taxon>
        <taxon>Glomerales</taxon>
        <taxon>Glomeraceae</taxon>
        <taxon>Funneliformis</taxon>
    </lineage>
</organism>
<keyword evidence="3" id="KW-1185">Reference proteome</keyword>
<evidence type="ECO:0000313" key="2">
    <source>
        <dbReference type="EMBL" id="CAI2189842.1"/>
    </source>
</evidence>
<sequence>MNTQNLDDMPLVTKSKRGRKAHAVSEGYIDTTGRTHIMTVRRANPPTSKKKTSKAPKVIKQSNTYYRRCEQNDEYIDVLNDRIGKLESLVNKLTNDTKQNNNTQKNPQTLSNIGTEDLFNLSNQISIELFERFGMQNQMQAQIATPTTISTPDIGVPYQFVSTIPLSHIGLEVPLNQIQLQTQLVAPTTTSTSTFSALNERIERLESLFMLTNTKDPQSISSIGTENTFNILKIQTQREATNPTSSPSYELEDSADWSFIFPKS</sequence>